<dbReference type="GO" id="GO:0003700">
    <property type="term" value="F:DNA-binding transcription factor activity"/>
    <property type="evidence" value="ECO:0007669"/>
    <property type="project" value="TreeGrafter"/>
</dbReference>
<dbReference type="InterPro" id="IPR000843">
    <property type="entry name" value="HTH_LacI"/>
</dbReference>
<dbReference type="InterPro" id="IPR010982">
    <property type="entry name" value="Lambda_DNA-bd_dom_sf"/>
</dbReference>
<accession>A0A512DG53</accession>
<name>A0A512DG53_9CELL</name>
<dbReference type="InterPro" id="IPR046335">
    <property type="entry name" value="LacI/GalR-like_sensor"/>
</dbReference>
<keyword evidence="4" id="KW-0804">Transcription</keyword>
<evidence type="ECO:0000256" key="4">
    <source>
        <dbReference type="ARBA" id="ARBA00023163"/>
    </source>
</evidence>
<keyword evidence="3" id="KW-0238">DNA-binding</keyword>
<reference evidence="7 8" key="1">
    <citation type="submission" date="2019-07" db="EMBL/GenBank/DDBJ databases">
        <title>Whole genome shotgun sequence of Cellulomonas aerilata NBRC 106308.</title>
        <authorList>
            <person name="Hosoyama A."/>
            <person name="Uohara A."/>
            <person name="Ohji S."/>
            <person name="Ichikawa N."/>
        </authorList>
    </citation>
    <scope>NUCLEOTIDE SEQUENCE [LARGE SCALE GENOMIC DNA]</scope>
    <source>
        <strain evidence="7 8">NBRC 106308</strain>
    </source>
</reference>
<dbReference type="CDD" id="cd01392">
    <property type="entry name" value="HTH_LacI"/>
    <property type="match status" value="1"/>
</dbReference>
<feature type="domain" description="HTH lacI-type" evidence="6">
    <location>
        <begin position="15"/>
        <end position="69"/>
    </location>
</feature>
<sequence length="358" mass="37758">MPARDGAAPGPVRRATIKDVAEAAGVSRSTASRALTGRGYVGLGVRERVQHAAEGLGYVPDATARHLKQQVSRSIGVLVSDLRNSFYADLAAGISQQARRRGYTMMLADDNGSAADEVAAAERFVALRVAGVVVTPVAPDVVAYLSRHRVPLVEVDRQFGEGASDAVLVDNKHASRRVTEHLIGLGHRRIALLIDEMEWTTGRERHAGYEEACRAAGLPLEESLVVAARWDAGAARAAAADLLRRPDPPTAIFAANNLLAEAVWRAAADLGVRLPDDLSLASFDDAPWMSMVTPQVTAVEQDAVALGETAVTRLLERIEAAQAPPRTVMLGARVLQRGSTGPPPARAAVRSGSAGAGA</sequence>
<dbReference type="Pfam" id="PF00356">
    <property type="entry name" value="LacI"/>
    <property type="match status" value="1"/>
</dbReference>
<dbReference type="PROSITE" id="PS00356">
    <property type="entry name" value="HTH_LACI_1"/>
    <property type="match status" value="1"/>
</dbReference>
<dbReference type="PANTHER" id="PTHR30146:SF148">
    <property type="entry name" value="HTH-TYPE TRANSCRIPTIONAL REPRESSOR PURR-RELATED"/>
    <property type="match status" value="1"/>
</dbReference>
<proteinExistence type="predicted"/>
<dbReference type="SUPFAM" id="SSF53822">
    <property type="entry name" value="Periplasmic binding protein-like I"/>
    <property type="match status" value="1"/>
</dbReference>
<evidence type="ECO:0000256" key="1">
    <source>
        <dbReference type="ARBA" id="ARBA00022491"/>
    </source>
</evidence>
<dbReference type="AlphaFoldDB" id="A0A512DG53"/>
<evidence type="ECO:0000256" key="5">
    <source>
        <dbReference type="SAM" id="MobiDB-lite"/>
    </source>
</evidence>
<dbReference type="Gene3D" id="3.40.50.2300">
    <property type="match status" value="2"/>
</dbReference>
<dbReference type="PROSITE" id="PS50932">
    <property type="entry name" value="HTH_LACI_2"/>
    <property type="match status" value="1"/>
</dbReference>
<dbReference type="EMBL" id="BJYY01000019">
    <property type="protein sequence ID" value="GEO35435.1"/>
    <property type="molecule type" value="Genomic_DNA"/>
</dbReference>
<evidence type="ECO:0000256" key="2">
    <source>
        <dbReference type="ARBA" id="ARBA00023015"/>
    </source>
</evidence>
<evidence type="ECO:0000256" key="3">
    <source>
        <dbReference type="ARBA" id="ARBA00023125"/>
    </source>
</evidence>
<feature type="region of interest" description="Disordered" evidence="5">
    <location>
        <begin position="336"/>
        <end position="358"/>
    </location>
</feature>
<organism evidence="7 8">
    <name type="scientific">Cellulomonas aerilata</name>
    <dbReference type="NCBI Taxonomy" id="515326"/>
    <lineage>
        <taxon>Bacteria</taxon>
        <taxon>Bacillati</taxon>
        <taxon>Actinomycetota</taxon>
        <taxon>Actinomycetes</taxon>
        <taxon>Micrococcales</taxon>
        <taxon>Cellulomonadaceae</taxon>
        <taxon>Cellulomonas</taxon>
    </lineage>
</organism>
<evidence type="ECO:0000259" key="6">
    <source>
        <dbReference type="PROSITE" id="PS50932"/>
    </source>
</evidence>
<protein>
    <submittedName>
        <fullName evidence="7">LacI family transcriptional regulator</fullName>
    </submittedName>
</protein>
<dbReference type="Gene3D" id="1.10.260.40">
    <property type="entry name" value="lambda repressor-like DNA-binding domains"/>
    <property type="match status" value="1"/>
</dbReference>
<dbReference type="Pfam" id="PF13377">
    <property type="entry name" value="Peripla_BP_3"/>
    <property type="match status" value="1"/>
</dbReference>
<dbReference type="PANTHER" id="PTHR30146">
    <property type="entry name" value="LACI-RELATED TRANSCRIPTIONAL REPRESSOR"/>
    <property type="match status" value="1"/>
</dbReference>
<dbReference type="GO" id="GO:0000976">
    <property type="term" value="F:transcription cis-regulatory region binding"/>
    <property type="evidence" value="ECO:0007669"/>
    <property type="project" value="TreeGrafter"/>
</dbReference>
<evidence type="ECO:0000313" key="8">
    <source>
        <dbReference type="Proteomes" id="UP000321181"/>
    </source>
</evidence>
<dbReference type="SMART" id="SM00354">
    <property type="entry name" value="HTH_LACI"/>
    <property type="match status" value="1"/>
</dbReference>
<dbReference type="SUPFAM" id="SSF47413">
    <property type="entry name" value="lambda repressor-like DNA-binding domains"/>
    <property type="match status" value="1"/>
</dbReference>
<keyword evidence="1" id="KW-0678">Repressor</keyword>
<dbReference type="InterPro" id="IPR028082">
    <property type="entry name" value="Peripla_BP_I"/>
</dbReference>
<comment type="caution">
    <text evidence="7">The sequence shown here is derived from an EMBL/GenBank/DDBJ whole genome shotgun (WGS) entry which is preliminary data.</text>
</comment>
<dbReference type="Proteomes" id="UP000321181">
    <property type="component" value="Unassembled WGS sequence"/>
</dbReference>
<evidence type="ECO:0000313" key="7">
    <source>
        <dbReference type="EMBL" id="GEO35435.1"/>
    </source>
</evidence>
<keyword evidence="2" id="KW-0805">Transcription regulation</keyword>
<feature type="compositionally biased region" description="Low complexity" evidence="5">
    <location>
        <begin position="346"/>
        <end position="358"/>
    </location>
</feature>
<keyword evidence="8" id="KW-1185">Reference proteome</keyword>
<gene>
    <name evidence="7" type="ORF">CAE01nite_31600</name>
</gene>